<dbReference type="Pfam" id="PF13602">
    <property type="entry name" value="ADH_zinc_N_2"/>
    <property type="match status" value="1"/>
</dbReference>
<dbReference type="InterPro" id="IPR036291">
    <property type="entry name" value="NAD(P)-bd_dom_sf"/>
</dbReference>
<dbReference type="EMBL" id="CAJVPI010000112">
    <property type="protein sequence ID" value="CAG8482207.1"/>
    <property type="molecule type" value="Genomic_DNA"/>
</dbReference>
<dbReference type="InterPro" id="IPR020843">
    <property type="entry name" value="ER"/>
</dbReference>
<sequence>MAQATSSTSETIVGSTTTIVETTVEVRSVAPGKTKRQIDNLYPPKSHALQISKYGDTSVFQWAEVSTVQIQSPYDVIIKVSAAGVNPFDYKFRKGNYAVFGKVRFPLVLGLEFSGIVVAKGEKVNKVHLLDKIWGTIRGGCYSEFIRVNTATEYGVALKPTSISHIEAAGAPIGALSAYGALVTLGELPVGDKAEAGKHKVLIIGASGGVGTFAVQIAKVLCKAKVTAICSGANAELVRGLGADKVVDYTIQDFTADDNDYDVVVDCVGHQNDFYHKTIPLLKKKGTFVSVAYDNDDDKVSLGDLTKMGFQYVGRKFFGARKYRALYGVNRKDFSKLVPYFERHEIKTVVAEKFPLREAAKAHEKIETHRTAGKIILTT</sequence>
<organism evidence="2 3">
    <name type="scientific">Paraglomus brasilianum</name>
    <dbReference type="NCBI Taxonomy" id="144538"/>
    <lineage>
        <taxon>Eukaryota</taxon>
        <taxon>Fungi</taxon>
        <taxon>Fungi incertae sedis</taxon>
        <taxon>Mucoromycota</taxon>
        <taxon>Glomeromycotina</taxon>
        <taxon>Glomeromycetes</taxon>
        <taxon>Paraglomerales</taxon>
        <taxon>Paraglomeraceae</taxon>
        <taxon>Paraglomus</taxon>
    </lineage>
</organism>
<dbReference type="InterPro" id="IPR050700">
    <property type="entry name" value="YIM1/Zinc_Alcohol_DH_Fams"/>
</dbReference>
<dbReference type="Pfam" id="PF08240">
    <property type="entry name" value="ADH_N"/>
    <property type="match status" value="1"/>
</dbReference>
<reference evidence="2" key="1">
    <citation type="submission" date="2021-06" db="EMBL/GenBank/DDBJ databases">
        <authorList>
            <person name="Kallberg Y."/>
            <person name="Tangrot J."/>
            <person name="Rosling A."/>
        </authorList>
    </citation>
    <scope>NUCLEOTIDE SEQUENCE</scope>
    <source>
        <strain evidence="2">BR232B</strain>
    </source>
</reference>
<dbReference type="Gene3D" id="3.40.50.720">
    <property type="entry name" value="NAD(P)-binding Rossmann-like Domain"/>
    <property type="match status" value="1"/>
</dbReference>
<dbReference type="SUPFAM" id="SSF51735">
    <property type="entry name" value="NAD(P)-binding Rossmann-fold domains"/>
    <property type="match status" value="1"/>
</dbReference>
<protein>
    <submittedName>
        <fullName evidence="2">6493_t:CDS:1</fullName>
    </submittedName>
</protein>
<dbReference type="Proteomes" id="UP000789739">
    <property type="component" value="Unassembled WGS sequence"/>
</dbReference>
<dbReference type="SMART" id="SM00829">
    <property type="entry name" value="PKS_ER"/>
    <property type="match status" value="1"/>
</dbReference>
<dbReference type="InterPro" id="IPR013154">
    <property type="entry name" value="ADH-like_N"/>
</dbReference>
<dbReference type="AlphaFoldDB" id="A0A9N8Z9B4"/>
<dbReference type="OrthoDB" id="9992527at2759"/>
<proteinExistence type="predicted"/>
<dbReference type="CDD" id="cd08267">
    <property type="entry name" value="MDR1"/>
    <property type="match status" value="1"/>
</dbReference>
<dbReference type="GO" id="GO:0005739">
    <property type="term" value="C:mitochondrion"/>
    <property type="evidence" value="ECO:0007669"/>
    <property type="project" value="TreeGrafter"/>
</dbReference>
<feature type="domain" description="Enoyl reductase (ER)" evidence="1">
    <location>
        <begin position="55"/>
        <end position="377"/>
    </location>
</feature>
<evidence type="ECO:0000259" key="1">
    <source>
        <dbReference type="SMART" id="SM00829"/>
    </source>
</evidence>
<dbReference type="InterPro" id="IPR011032">
    <property type="entry name" value="GroES-like_sf"/>
</dbReference>
<name>A0A9N8Z9B4_9GLOM</name>
<dbReference type="PANTHER" id="PTHR11695:SF294">
    <property type="entry name" value="RETICULON-4-INTERACTING PROTEIN 1, MITOCHONDRIAL"/>
    <property type="match status" value="1"/>
</dbReference>
<dbReference type="SUPFAM" id="SSF50129">
    <property type="entry name" value="GroES-like"/>
    <property type="match status" value="1"/>
</dbReference>
<keyword evidence="3" id="KW-1185">Reference proteome</keyword>
<dbReference type="GO" id="GO:0016491">
    <property type="term" value="F:oxidoreductase activity"/>
    <property type="evidence" value="ECO:0007669"/>
    <property type="project" value="InterPro"/>
</dbReference>
<dbReference type="PANTHER" id="PTHR11695">
    <property type="entry name" value="ALCOHOL DEHYDROGENASE RELATED"/>
    <property type="match status" value="1"/>
</dbReference>
<evidence type="ECO:0000313" key="3">
    <source>
        <dbReference type="Proteomes" id="UP000789739"/>
    </source>
</evidence>
<dbReference type="Gene3D" id="3.90.180.10">
    <property type="entry name" value="Medium-chain alcohol dehydrogenases, catalytic domain"/>
    <property type="match status" value="1"/>
</dbReference>
<accession>A0A9N8Z9B4</accession>
<comment type="caution">
    <text evidence="2">The sequence shown here is derived from an EMBL/GenBank/DDBJ whole genome shotgun (WGS) entry which is preliminary data.</text>
</comment>
<gene>
    <name evidence="2" type="ORF">PBRASI_LOCUS1645</name>
</gene>
<evidence type="ECO:0000313" key="2">
    <source>
        <dbReference type="EMBL" id="CAG8482207.1"/>
    </source>
</evidence>